<accession>A0A1H5PQ14</accession>
<keyword evidence="1" id="KW-0812">Transmembrane</keyword>
<feature type="transmembrane region" description="Helical" evidence="1">
    <location>
        <begin position="157"/>
        <end position="176"/>
    </location>
</feature>
<evidence type="ECO:0000313" key="3">
    <source>
        <dbReference type="Proteomes" id="UP000181980"/>
    </source>
</evidence>
<dbReference type="OrthoDB" id="5146799at2"/>
<dbReference type="PANTHER" id="PTHR37305:SF1">
    <property type="entry name" value="MEMBRANE PROTEIN"/>
    <property type="match status" value="1"/>
</dbReference>
<name>A0A1H5PQ14_9ACTN</name>
<dbReference type="Pfam" id="PF12679">
    <property type="entry name" value="ABC2_membrane_2"/>
    <property type="match status" value="1"/>
</dbReference>
<feature type="transmembrane region" description="Helical" evidence="1">
    <location>
        <begin position="128"/>
        <end position="150"/>
    </location>
</feature>
<dbReference type="EMBL" id="FNUC01000004">
    <property type="protein sequence ID" value="SEF15992.1"/>
    <property type="molecule type" value="Genomic_DNA"/>
</dbReference>
<keyword evidence="3" id="KW-1185">Reference proteome</keyword>
<gene>
    <name evidence="2" type="ORF">SAMN04488561_5172</name>
</gene>
<feature type="transmembrane region" description="Helical" evidence="1">
    <location>
        <begin position="20"/>
        <end position="38"/>
    </location>
</feature>
<feature type="transmembrane region" description="Helical" evidence="1">
    <location>
        <begin position="94"/>
        <end position="116"/>
    </location>
</feature>
<feature type="transmembrane region" description="Helical" evidence="1">
    <location>
        <begin position="207"/>
        <end position="226"/>
    </location>
</feature>
<sequence length="238" mass="24773">MNGTVVRLTYRALLGGRRAWLLLLMSVLLLAMAVLLRVTVGVDHQVTADFLGAVSVAALVPLFGLIVGTGVIGPEIDDGSIVYVLSKPISRPRIILSKFVVAACATVLFAAVPTFVAGLVMSGTAGRIALGFGAAALVASVAYSAIFLLLSVVTRHAVVYGLAYALIWEGLLGSFVPGARTLSVQQWSLSLTEAIATRDLVSSDVRLAVAGVLLAVVIVGATWYAGQRLRVLSLAGEE</sequence>
<dbReference type="PANTHER" id="PTHR37305">
    <property type="entry name" value="INTEGRAL MEMBRANE PROTEIN-RELATED"/>
    <property type="match status" value="1"/>
</dbReference>
<reference evidence="3" key="1">
    <citation type="submission" date="2016-10" db="EMBL/GenBank/DDBJ databases">
        <authorList>
            <person name="Varghese N."/>
            <person name="Submissions S."/>
        </authorList>
    </citation>
    <scope>NUCLEOTIDE SEQUENCE [LARGE SCALE GENOMIC DNA]</scope>
    <source>
        <strain evidence="3">DSM 45237</strain>
    </source>
</reference>
<evidence type="ECO:0000256" key="1">
    <source>
        <dbReference type="SAM" id="Phobius"/>
    </source>
</evidence>
<protein>
    <submittedName>
        <fullName evidence="2">ABC-2 type transport system permease protein</fullName>
    </submittedName>
</protein>
<feature type="transmembrane region" description="Helical" evidence="1">
    <location>
        <begin position="50"/>
        <end position="73"/>
    </location>
</feature>
<organism evidence="2 3">
    <name type="scientific">Jiangella alba</name>
    <dbReference type="NCBI Taxonomy" id="561176"/>
    <lineage>
        <taxon>Bacteria</taxon>
        <taxon>Bacillati</taxon>
        <taxon>Actinomycetota</taxon>
        <taxon>Actinomycetes</taxon>
        <taxon>Jiangellales</taxon>
        <taxon>Jiangellaceae</taxon>
        <taxon>Jiangella</taxon>
    </lineage>
</organism>
<keyword evidence="1" id="KW-0472">Membrane</keyword>
<evidence type="ECO:0000313" key="2">
    <source>
        <dbReference type="EMBL" id="SEF15992.1"/>
    </source>
</evidence>
<proteinExistence type="predicted"/>
<dbReference type="AlphaFoldDB" id="A0A1H5PQ14"/>
<dbReference type="GO" id="GO:0140359">
    <property type="term" value="F:ABC-type transporter activity"/>
    <property type="evidence" value="ECO:0007669"/>
    <property type="project" value="InterPro"/>
</dbReference>
<keyword evidence="1" id="KW-1133">Transmembrane helix</keyword>
<dbReference type="GO" id="GO:0005886">
    <property type="term" value="C:plasma membrane"/>
    <property type="evidence" value="ECO:0007669"/>
    <property type="project" value="UniProtKB-SubCell"/>
</dbReference>
<dbReference type="STRING" id="561176.SAMN04488561_5172"/>
<dbReference type="RefSeq" id="WP_069109029.1">
    <property type="nucleotide sequence ID" value="NZ_FNUC01000004.1"/>
</dbReference>
<dbReference type="Proteomes" id="UP000181980">
    <property type="component" value="Unassembled WGS sequence"/>
</dbReference>